<dbReference type="Proteomes" id="UP001296104">
    <property type="component" value="Unassembled WGS sequence"/>
</dbReference>
<protein>
    <submittedName>
        <fullName evidence="1">Uncharacterized protein</fullName>
    </submittedName>
</protein>
<evidence type="ECO:0000313" key="2">
    <source>
        <dbReference type="Proteomes" id="UP001296104"/>
    </source>
</evidence>
<reference evidence="1" key="1">
    <citation type="submission" date="2023-11" db="EMBL/GenBank/DDBJ databases">
        <authorList>
            <person name="Alioto T."/>
            <person name="Alioto T."/>
            <person name="Gomez Garrido J."/>
        </authorList>
    </citation>
    <scope>NUCLEOTIDE SEQUENCE</scope>
</reference>
<proteinExistence type="predicted"/>
<sequence length="145" mass="16241">MRTMRFMADEFSELLVGSRRSLFNCHHVEEHRVRSVDDSPPAPRSQTFSVGSPLAFYALIRPVYFVMSDSAALKILLKAKACPAEASTLRVPISCAMKAVKKRSVGAEAARETALTRLMRCFGGSARRVFLEHQRPGHRLVPCRH</sequence>
<dbReference type="EMBL" id="CAVMBE010000020">
    <property type="protein sequence ID" value="CAK3990494.1"/>
    <property type="molecule type" value="Genomic_DNA"/>
</dbReference>
<organism evidence="1 2">
    <name type="scientific">Lecanosticta acicola</name>
    <dbReference type="NCBI Taxonomy" id="111012"/>
    <lineage>
        <taxon>Eukaryota</taxon>
        <taxon>Fungi</taxon>
        <taxon>Dikarya</taxon>
        <taxon>Ascomycota</taxon>
        <taxon>Pezizomycotina</taxon>
        <taxon>Dothideomycetes</taxon>
        <taxon>Dothideomycetidae</taxon>
        <taxon>Mycosphaerellales</taxon>
        <taxon>Mycosphaerellaceae</taxon>
        <taxon>Lecanosticta</taxon>
    </lineage>
</organism>
<comment type="caution">
    <text evidence="1">The sequence shown here is derived from an EMBL/GenBank/DDBJ whole genome shotgun (WGS) entry which is preliminary data.</text>
</comment>
<name>A0AAI9EA67_9PEZI</name>
<accession>A0AAI9EA67</accession>
<keyword evidence="2" id="KW-1185">Reference proteome</keyword>
<evidence type="ECO:0000313" key="1">
    <source>
        <dbReference type="EMBL" id="CAK3990494.1"/>
    </source>
</evidence>
<gene>
    <name evidence="1" type="ORF">LECACI_7A003951</name>
</gene>
<dbReference type="AlphaFoldDB" id="A0AAI9EA67"/>